<gene>
    <name evidence="1" type="ORF">PITCH_A100002</name>
</gene>
<sequence length="56" mass="6550">MRNEPLKQVGKQFGIEKYSTVSSIVERVKHEMNVDSGFKKRVQTLIKQIDKSQRQT</sequence>
<organism evidence="1">
    <name type="scientific">uncultured Desulfobacterium sp</name>
    <dbReference type="NCBI Taxonomy" id="201089"/>
    <lineage>
        <taxon>Bacteria</taxon>
        <taxon>Pseudomonadati</taxon>
        <taxon>Thermodesulfobacteriota</taxon>
        <taxon>Desulfobacteria</taxon>
        <taxon>Desulfobacterales</taxon>
        <taxon>Desulfobacteriaceae</taxon>
        <taxon>Desulfobacterium</taxon>
        <taxon>environmental samples</taxon>
    </lineage>
</organism>
<dbReference type="Gene3D" id="1.10.1750.10">
    <property type="match status" value="1"/>
</dbReference>
<accession>A0A445MQK4</accession>
<dbReference type="AlphaFoldDB" id="A0A445MQK4"/>
<evidence type="ECO:0000313" key="1">
    <source>
        <dbReference type="EMBL" id="SPD71718.1"/>
    </source>
</evidence>
<dbReference type="GO" id="GO:0043565">
    <property type="term" value="F:sequence-specific DNA binding"/>
    <property type="evidence" value="ECO:0007669"/>
    <property type="project" value="InterPro"/>
</dbReference>
<name>A0A445MQK4_9BACT</name>
<dbReference type="EMBL" id="OJIN01000002">
    <property type="protein sequence ID" value="SPD71718.1"/>
    <property type="molecule type" value="Genomic_DNA"/>
</dbReference>
<proteinExistence type="predicted"/>
<dbReference type="SUPFAM" id="SSF48295">
    <property type="entry name" value="TrpR-like"/>
    <property type="match status" value="1"/>
</dbReference>
<dbReference type="InterPro" id="IPR010921">
    <property type="entry name" value="Trp_repressor/repl_initiator"/>
</dbReference>
<reference evidence="1" key="1">
    <citation type="submission" date="2018-01" db="EMBL/GenBank/DDBJ databases">
        <authorList>
            <person name="Regsiter A."/>
            <person name="William W."/>
        </authorList>
    </citation>
    <scope>NUCLEOTIDE SEQUENCE</scope>
    <source>
        <strain evidence="1">TRIP AH-1</strain>
    </source>
</reference>
<evidence type="ECO:0008006" key="2">
    <source>
        <dbReference type="Google" id="ProtNLM"/>
    </source>
</evidence>
<protein>
    <recommendedName>
        <fullName evidence="2">Chromosomal replication initiator DnaA C-terminal domain-containing protein</fullName>
    </recommendedName>
</protein>